<reference evidence="1 2" key="1">
    <citation type="submission" date="2021-05" db="EMBL/GenBank/DDBJ databases">
        <title>The draft genome of Geobacter chapellei DSM 13688.</title>
        <authorList>
            <person name="Xu Z."/>
            <person name="Masuda Y."/>
            <person name="Itoh H."/>
            <person name="Senoo K."/>
        </authorList>
    </citation>
    <scope>NUCLEOTIDE SEQUENCE [LARGE SCALE GENOMIC DNA]</scope>
    <source>
        <strain evidence="1 2">DSM 13688</strain>
    </source>
</reference>
<dbReference type="RefSeq" id="WP_214301727.1">
    <property type="nucleotide sequence ID" value="NZ_JAHDYS010000051.1"/>
</dbReference>
<organism evidence="1 2">
    <name type="scientific">Pelotalea chapellei</name>
    <dbReference type="NCBI Taxonomy" id="44671"/>
    <lineage>
        <taxon>Bacteria</taxon>
        <taxon>Pseudomonadati</taxon>
        <taxon>Thermodesulfobacteriota</taxon>
        <taxon>Desulfuromonadia</taxon>
        <taxon>Geobacterales</taxon>
        <taxon>Geobacteraceae</taxon>
        <taxon>Pelotalea</taxon>
    </lineage>
</organism>
<dbReference type="Proteomes" id="UP000784128">
    <property type="component" value="Unassembled WGS sequence"/>
</dbReference>
<accession>A0ABS5UD53</accession>
<keyword evidence="2" id="KW-1185">Reference proteome</keyword>
<comment type="caution">
    <text evidence="1">The sequence shown here is derived from an EMBL/GenBank/DDBJ whole genome shotgun (WGS) entry which is preliminary data.</text>
</comment>
<proteinExistence type="predicted"/>
<evidence type="ECO:0000313" key="1">
    <source>
        <dbReference type="EMBL" id="MBT1073647.1"/>
    </source>
</evidence>
<dbReference type="EMBL" id="JAHDYS010000051">
    <property type="protein sequence ID" value="MBT1073647.1"/>
    <property type="molecule type" value="Genomic_DNA"/>
</dbReference>
<gene>
    <name evidence="1" type="ORF">KJB30_17870</name>
</gene>
<feature type="non-terminal residue" evidence="1">
    <location>
        <position position="1"/>
    </location>
</feature>
<protein>
    <submittedName>
        <fullName evidence="1">Uncharacterized protein</fullName>
    </submittedName>
</protein>
<evidence type="ECO:0000313" key="2">
    <source>
        <dbReference type="Proteomes" id="UP000784128"/>
    </source>
</evidence>
<name>A0ABS5UD53_9BACT</name>
<sequence>WSSGSSGSADGVVSFFICISNELRIALRFSDDNHGVASSSGLSEPVMCALALDQRYNSALAAKATFIGFLSI</sequence>